<reference evidence="2 3" key="1">
    <citation type="submission" date="2024-09" db="EMBL/GenBank/DDBJ databases">
        <authorList>
            <person name="Sun Q."/>
            <person name="Mori K."/>
        </authorList>
    </citation>
    <scope>NUCLEOTIDE SEQUENCE [LARGE SCALE GENOMIC DNA]</scope>
    <source>
        <strain evidence="2 3">JCM 11683</strain>
    </source>
</reference>
<sequence>MRGFRHRCIIVAQSSAAASPTDLAGARIGVTGWPDSGNTWTRALLTEAGVDLASVEWTVGRLTAEHPITDRFDGVVPRSDLTVTTNDVPMVDLLTSGRLDAVFTPFLPPGFQRPDSGMRLLFDNVTREEQAFLRQHGYVPGIHVLAVRAEALTAEPTLPAELGCMFRQSEQIAAARHRKLLDVTPWLSTAFEALDATGCQDPNRIGIDANRTMLHDFIGHMRLQGLISDEPALNELFPLDLSGEGEMR</sequence>
<organism evidence="2 3">
    <name type="scientific">Brevibacterium otitidis</name>
    <dbReference type="NCBI Taxonomy" id="53364"/>
    <lineage>
        <taxon>Bacteria</taxon>
        <taxon>Bacillati</taxon>
        <taxon>Actinomycetota</taxon>
        <taxon>Actinomycetes</taxon>
        <taxon>Micrococcales</taxon>
        <taxon>Brevibacteriaceae</taxon>
        <taxon>Brevibacterium</taxon>
    </lineage>
</organism>
<accession>A0ABV5X2A1</accession>
<protein>
    <submittedName>
        <fullName evidence="2">ABC transporter substrate-binding protein</fullName>
    </submittedName>
</protein>
<comment type="caution">
    <text evidence="2">The sequence shown here is derived from an EMBL/GenBank/DDBJ whole genome shotgun (WGS) entry which is preliminary data.</text>
</comment>
<proteinExistence type="predicted"/>
<evidence type="ECO:0000313" key="2">
    <source>
        <dbReference type="EMBL" id="MFB9776560.1"/>
    </source>
</evidence>
<evidence type="ECO:0000259" key="1">
    <source>
        <dbReference type="Pfam" id="PF09084"/>
    </source>
</evidence>
<evidence type="ECO:0000313" key="3">
    <source>
        <dbReference type="Proteomes" id="UP001589707"/>
    </source>
</evidence>
<dbReference type="InterPro" id="IPR015168">
    <property type="entry name" value="SsuA/THI5"/>
</dbReference>
<name>A0ABV5X2A1_9MICO</name>
<dbReference type="Gene3D" id="3.40.190.10">
    <property type="entry name" value="Periplasmic binding protein-like II"/>
    <property type="match status" value="1"/>
</dbReference>
<gene>
    <name evidence="2" type="ORF">ACFFN1_09120</name>
</gene>
<feature type="domain" description="SsuA/THI5-like" evidence="1">
    <location>
        <begin position="8"/>
        <end position="76"/>
    </location>
</feature>
<dbReference type="Pfam" id="PF09084">
    <property type="entry name" value="NMT1"/>
    <property type="match status" value="1"/>
</dbReference>
<dbReference type="Proteomes" id="UP001589707">
    <property type="component" value="Unassembled WGS sequence"/>
</dbReference>
<dbReference type="SUPFAM" id="SSF53850">
    <property type="entry name" value="Periplasmic binding protein-like II"/>
    <property type="match status" value="1"/>
</dbReference>
<dbReference type="RefSeq" id="WP_376840392.1">
    <property type="nucleotide sequence ID" value="NZ_JBHMAU010000057.1"/>
</dbReference>
<keyword evidence="3" id="KW-1185">Reference proteome</keyword>
<dbReference type="EMBL" id="JBHMAU010000057">
    <property type="protein sequence ID" value="MFB9776560.1"/>
    <property type="molecule type" value="Genomic_DNA"/>
</dbReference>